<keyword evidence="4" id="KW-0119">Carbohydrate metabolism</keyword>
<dbReference type="EC" id="3.2.1.14" evidence="2"/>
<dbReference type="Pfam" id="PF00704">
    <property type="entry name" value="Glyco_hydro_18"/>
    <property type="match status" value="1"/>
</dbReference>
<dbReference type="SUPFAM" id="SSF54556">
    <property type="entry name" value="Chitinase insertion domain"/>
    <property type="match status" value="1"/>
</dbReference>
<dbReference type="InterPro" id="IPR011583">
    <property type="entry name" value="Chitinase_II/V-like_cat"/>
</dbReference>
<evidence type="ECO:0000256" key="1">
    <source>
        <dbReference type="ARBA" id="ARBA00000822"/>
    </source>
</evidence>
<dbReference type="Gene3D" id="3.10.50.10">
    <property type="match status" value="1"/>
</dbReference>
<dbReference type="PROSITE" id="PS51910">
    <property type="entry name" value="GH18_2"/>
    <property type="match status" value="1"/>
</dbReference>
<keyword evidence="6 7" id="KW-0326">Glycosidase</keyword>
<dbReference type="InterPro" id="IPR001223">
    <property type="entry name" value="Glyco_hydro18_cat"/>
</dbReference>
<evidence type="ECO:0000256" key="8">
    <source>
        <dbReference type="RuleBase" id="RU004453"/>
    </source>
</evidence>
<evidence type="ECO:0000256" key="5">
    <source>
        <dbReference type="ARBA" id="ARBA00023157"/>
    </source>
</evidence>
<dbReference type="OrthoDB" id="9775889at2"/>
<reference evidence="10 11" key="1">
    <citation type="submission" date="2012-06" db="EMBL/GenBank/DDBJ databases">
        <title>Finished chromosome of genome of Cylindrospermum stagnale PCC 7417.</title>
        <authorList>
            <consortium name="US DOE Joint Genome Institute"/>
            <person name="Gugger M."/>
            <person name="Coursin T."/>
            <person name="Rippka R."/>
            <person name="Tandeau De Marsac N."/>
            <person name="Huntemann M."/>
            <person name="Wei C.-L."/>
            <person name="Han J."/>
            <person name="Detter J.C."/>
            <person name="Han C."/>
            <person name="Tapia R."/>
            <person name="Chen A."/>
            <person name="Kyrpides N."/>
            <person name="Mavromatis K."/>
            <person name="Markowitz V."/>
            <person name="Szeto E."/>
            <person name="Ivanova N."/>
            <person name="Pagani I."/>
            <person name="Pati A."/>
            <person name="Goodwin L."/>
            <person name="Nordberg H.P."/>
            <person name="Cantor M.N."/>
            <person name="Hua S.X."/>
            <person name="Woyke T."/>
            <person name="Kerfeld C.A."/>
        </authorList>
    </citation>
    <scope>NUCLEOTIDE SEQUENCE [LARGE SCALE GENOMIC DNA]</scope>
    <source>
        <strain evidence="10 11">PCC 7417</strain>
    </source>
</reference>
<dbReference type="AlphaFoldDB" id="K9WT43"/>
<keyword evidence="4" id="KW-0146">Chitin degradation</keyword>
<evidence type="ECO:0000256" key="3">
    <source>
        <dbReference type="ARBA" id="ARBA00022801"/>
    </source>
</evidence>
<comment type="catalytic activity">
    <reaction evidence="1">
        <text>Random endo-hydrolysis of N-acetyl-beta-D-glucosaminide (1-&gt;4)-beta-linkages in chitin and chitodextrins.</text>
        <dbReference type="EC" id="3.2.1.14"/>
    </reaction>
</comment>
<evidence type="ECO:0000256" key="2">
    <source>
        <dbReference type="ARBA" id="ARBA00012729"/>
    </source>
</evidence>
<dbReference type="InterPro" id="IPR017853">
    <property type="entry name" value="GH"/>
</dbReference>
<feature type="domain" description="GH18" evidence="9">
    <location>
        <begin position="3"/>
        <end position="405"/>
    </location>
</feature>
<keyword evidence="11" id="KW-1185">Reference proteome</keyword>
<dbReference type="RefSeq" id="WP_015206644.1">
    <property type="nucleotide sequence ID" value="NC_019757.1"/>
</dbReference>
<dbReference type="HOGENOM" id="CLU_002833_2_0_3"/>
<dbReference type="PANTHER" id="PTHR11177">
    <property type="entry name" value="CHITINASE"/>
    <property type="match status" value="1"/>
</dbReference>
<dbReference type="GO" id="GO:0005576">
    <property type="term" value="C:extracellular region"/>
    <property type="evidence" value="ECO:0007669"/>
    <property type="project" value="TreeGrafter"/>
</dbReference>
<gene>
    <name evidence="10" type="ORF">Cylst_1072</name>
</gene>
<dbReference type="Proteomes" id="UP000010475">
    <property type="component" value="Chromosome"/>
</dbReference>
<dbReference type="GO" id="GO:0008843">
    <property type="term" value="F:endochitinase activity"/>
    <property type="evidence" value="ECO:0007669"/>
    <property type="project" value="UniProtKB-EC"/>
</dbReference>
<dbReference type="InterPro" id="IPR050314">
    <property type="entry name" value="Glycosyl_Hydrlase_18"/>
</dbReference>
<evidence type="ECO:0000313" key="10">
    <source>
        <dbReference type="EMBL" id="AFZ23388.1"/>
    </source>
</evidence>
<keyword evidence="5" id="KW-1015">Disulfide bond</keyword>
<dbReference type="GO" id="GO:0008061">
    <property type="term" value="F:chitin binding"/>
    <property type="evidence" value="ECO:0007669"/>
    <property type="project" value="InterPro"/>
</dbReference>
<dbReference type="PATRIC" id="fig|56107.3.peg.1212"/>
<dbReference type="FunFam" id="3.10.50.10:FF:000001">
    <property type="entry name" value="Chitinase 3-like 1"/>
    <property type="match status" value="1"/>
</dbReference>
<comment type="similarity">
    <text evidence="8">Belongs to the glycosyl hydrolase 18 family.</text>
</comment>
<accession>K9WT43</accession>
<dbReference type="Gene3D" id="3.20.20.80">
    <property type="entry name" value="Glycosidases"/>
    <property type="match status" value="1"/>
</dbReference>
<keyword evidence="4" id="KW-0624">Polysaccharide degradation</keyword>
<protein>
    <recommendedName>
        <fullName evidence="2">chitinase</fullName>
        <ecNumber evidence="2">3.2.1.14</ecNumber>
    </recommendedName>
</protein>
<dbReference type="STRING" id="56107.Cylst_1072"/>
<dbReference type="InterPro" id="IPR001579">
    <property type="entry name" value="Glyco_hydro_18_chit_AS"/>
</dbReference>
<dbReference type="InterPro" id="IPR029070">
    <property type="entry name" value="Chitinase_insertion_sf"/>
</dbReference>
<dbReference type="GO" id="GO:0005975">
    <property type="term" value="P:carbohydrate metabolic process"/>
    <property type="evidence" value="ECO:0007669"/>
    <property type="project" value="InterPro"/>
</dbReference>
<organism evidence="10 11">
    <name type="scientific">Cylindrospermum stagnale PCC 7417</name>
    <dbReference type="NCBI Taxonomy" id="56107"/>
    <lineage>
        <taxon>Bacteria</taxon>
        <taxon>Bacillati</taxon>
        <taxon>Cyanobacteriota</taxon>
        <taxon>Cyanophyceae</taxon>
        <taxon>Nostocales</taxon>
        <taxon>Nostocaceae</taxon>
        <taxon>Cylindrospermum</taxon>
    </lineage>
</organism>
<evidence type="ECO:0000256" key="6">
    <source>
        <dbReference type="ARBA" id="ARBA00023295"/>
    </source>
</evidence>
<dbReference type="PANTHER" id="PTHR11177:SF317">
    <property type="entry name" value="CHITINASE 12-RELATED"/>
    <property type="match status" value="1"/>
</dbReference>
<dbReference type="SMART" id="SM00636">
    <property type="entry name" value="Glyco_18"/>
    <property type="match status" value="1"/>
</dbReference>
<dbReference type="SUPFAM" id="SSF51445">
    <property type="entry name" value="(Trans)glycosidases"/>
    <property type="match status" value="1"/>
</dbReference>
<evidence type="ECO:0000259" key="9">
    <source>
        <dbReference type="PROSITE" id="PS51910"/>
    </source>
</evidence>
<keyword evidence="3 7" id="KW-0378">Hydrolase</keyword>
<dbReference type="eggNOG" id="COG3325">
    <property type="taxonomic scope" value="Bacteria"/>
</dbReference>
<evidence type="ECO:0000313" key="11">
    <source>
        <dbReference type="Proteomes" id="UP000010475"/>
    </source>
</evidence>
<name>K9WT43_9NOST</name>
<sequence>MAYKIVGYYENWAQYSRGFFPRDIDPSLFTHINFAFGFFGFRSRSLTNPQPPYLTGNYKIEPVEWNDQTQLYPELQALKQSNPELKTLLSIGGWSFNDPANADIGAISLHLFSEMVSSSDKRQEFISSAIDYAHQYGFDGIDLDWEYPGDLTRGGTEEDFANFVTLLQEFRQAINSDSRQPKLLLTIAAAAIVPSGVSAQWHSNPQSYFEWLAECTNHLDWVNIMAYDYHGAFDVPAITAVQAPLRQDSNPDTNFSVKNTVENYLNGGVPSEKIVLGLPTYGRTFHVTVPLTQSDNGPGKPFNGGGTAGPKTQESGFLAYFEIKDNISSGSLIREWHEPTLTPYAYNSSTGDWVSYDDEESIEHKTNYLIEKDLAGAMIWAIGLDDFRNSEYPLIRKCKEILGNSKAFTITSGTGRKLEPAGTSQRNR</sequence>
<evidence type="ECO:0000256" key="7">
    <source>
        <dbReference type="RuleBase" id="RU000489"/>
    </source>
</evidence>
<evidence type="ECO:0000256" key="4">
    <source>
        <dbReference type="ARBA" id="ARBA00023024"/>
    </source>
</evidence>
<dbReference type="PROSITE" id="PS01095">
    <property type="entry name" value="GH18_1"/>
    <property type="match status" value="1"/>
</dbReference>
<dbReference type="GO" id="GO:0006032">
    <property type="term" value="P:chitin catabolic process"/>
    <property type="evidence" value="ECO:0007669"/>
    <property type="project" value="UniProtKB-KW"/>
</dbReference>
<dbReference type="KEGG" id="csg:Cylst_1072"/>
<dbReference type="EMBL" id="CP003642">
    <property type="protein sequence ID" value="AFZ23388.1"/>
    <property type="molecule type" value="Genomic_DNA"/>
</dbReference>
<proteinExistence type="inferred from homology"/>